<feature type="transmembrane region" description="Helical" evidence="1">
    <location>
        <begin position="80"/>
        <end position="98"/>
    </location>
</feature>
<dbReference type="EMBL" id="FNIX01000002">
    <property type="protein sequence ID" value="SDO40905.1"/>
    <property type="molecule type" value="Genomic_DNA"/>
</dbReference>
<evidence type="ECO:0000313" key="3">
    <source>
        <dbReference type="Proteomes" id="UP000199691"/>
    </source>
</evidence>
<gene>
    <name evidence="2" type="ORF">SAMN05421507_102437</name>
</gene>
<keyword evidence="3" id="KW-1185">Reference proteome</keyword>
<proteinExistence type="predicted"/>
<organism evidence="2 3">
    <name type="scientific">Lentzea jiangxiensis</name>
    <dbReference type="NCBI Taxonomy" id="641025"/>
    <lineage>
        <taxon>Bacteria</taxon>
        <taxon>Bacillati</taxon>
        <taxon>Actinomycetota</taxon>
        <taxon>Actinomycetes</taxon>
        <taxon>Pseudonocardiales</taxon>
        <taxon>Pseudonocardiaceae</taxon>
        <taxon>Lentzea</taxon>
    </lineage>
</organism>
<keyword evidence="1" id="KW-0812">Transmembrane</keyword>
<keyword evidence="1" id="KW-0472">Membrane</keyword>
<dbReference type="RefSeq" id="WP_090096749.1">
    <property type="nucleotide sequence ID" value="NZ_FNIX01000002.1"/>
</dbReference>
<protein>
    <recommendedName>
        <fullName evidence="4">DoxX protein</fullName>
    </recommendedName>
</protein>
<dbReference type="STRING" id="641025.SAMN05421507_102437"/>
<name>A0A1H0JAV0_9PSEU</name>
<sequence>MISRSLLGQLPVRAVTGAFVLHSGLGKRGADRETAERLHGWASSTYPVLRRIDAQRFAKLLSAGEIAVGAVLLAPFVPAAVAGLALTGFAGGLLGLYAKTPGMRQEGSIWPTDEGIGLAKDVWLLGIGLSLLIDGVPRSDHR</sequence>
<dbReference type="Proteomes" id="UP000199691">
    <property type="component" value="Unassembled WGS sequence"/>
</dbReference>
<dbReference type="AlphaFoldDB" id="A0A1H0JAV0"/>
<keyword evidence="1" id="KW-1133">Transmembrane helix</keyword>
<evidence type="ECO:0000256" key="1">
    <source>
        <dbReference type="SAM" id="Phobius"/>
    </source>
</evidence>
<reference evidence="3" key="1">
    <citation type="submission" date="2016-10" db="EMBL/GenBank/DDBJ databases">
        <authorList>
            <person name="Varghese N."/>
            <person name="Submissions S."/>
        </authorList>
    </citation>
    <scope>NUCLEOTIDE SEQUENCE [LARGE SCALE GENOMIC DNA]</scope>
    <source>
        <strain evidence="3">CGMCC 4.6609</strain>
    </source>
</reference>
<evidence type="ECO:0000313" key="2">
    <source>
        <dbReference type="EMBL" id="SDO40905.1"/>
    </source>
</evidence>
<dbReference type="OrthoDB" id="3267263at2"/>
<evidence type="ECO:0008006" key="4">
    <source>
        <dbReference type="Google" id="ProtNLM"/>
    </source>
</evidence>
<accession>A0A1H0JAV0</accession>